<dbReference type="EMBL" id="VWRT01000011">
    <property type="protein sequence ID" value="KAE8438128.1"/>
    <property type="molecule type" value="Genomic_DNA"/>
</dbReference>
<evidence type="ECO:0000313" key="8">
    <source>
        <dbReference type="Proteomes" id="UP000466130"/>
    </source>
</evidence>
<evidence type="ECO:0000313" key="7">
    <source>
        <dbReference type="EMBL" id="KAE8438128.1"/>
    </source>
</evidence>
<dbReference type="GO" id="GO:0008168">
    <property type="term" value="F:methyltransferase activity"/>
    <property type="evidence" value="ECO:0007669"/>
    <property type="project" value="UniProtKB-KW"/>
</dbReference>
<dbReference type="RefSeq" id="WP_153843499.1">
    <property type="nucleotide sequence ID" value="NZ_CP048602.1"/>
</dbReference>
<keyword evidence="3 5" id="KW-0949">S-adenosyl-L-methionine</keyword>
<sequence length="261" mass="28600">MNSPATPLPLTHWQERVARAFSRAAPRYDTLASAQRDIGEALWQTLPERSHHVLDLGCGTGYWTQRLAEHYPDAAITGLDLAPGMLAQAQAQYGDAIRWEQGDAAALPLSDASVDLVFSNLAIQWCPDIGAVMQELARVLAPGGQARITTLLPGTLSEVATAWQRPEALLQTPDASTVQRAIQQSGLRLIQHTRAQRRFFYSDMNAVMASIKGVGAQVARPNARLTRQALINAQARYESLRTPQGLPVSYHCLTLRLESAR</sequence>
<dbReference type="PANTHER" id="PTHR43591:SF24">
    <property type="entry name" value="2-METHOXY-6-POLYPRENYL-1,4-BENZOQUINOL METHYLASE, MITOCHONDRIAL"/>
    <property type="match status" value="1"/>
</dbReference>
<evidence type="ECO:0000259" key="6">
    <source>
        <dbReference type="Pfam" id="PF13649"/>
    </source>
</evidence>
<comment type="similarity">
    <text evidence="5">Belongs to the methyltransferase superfamily.</text>
</comment>
<evidence type="ECO:0000256" key="5">
    <source>
        <dbReference type="HAMAP-Rule" id="MF_00835"/>
    </source>
</evidence>
<evidence type="ECO:0000256" key="1">
    <source>
        <dbReference type="ARBA" id="ARBA00022603"/>
    </source>
</evidence>
<dbReference type="InterPro" id="IPR041698">
    <property type="entry name" value="Methyltransf_25"/>
</dbReference>
<keyword evidence="8" id="KW-1185">Reference proteome</keyword>
<comment type="function">
    <text evidence="5">Converts the free carboxyl group of a malonyl-thioester to its methyl ester by transfer of a methyl group from S-adenosyl-L-methionine (SAM). It allows to synthesize pimeloyl-ACP via the fatty acid synthetic pathway.</text>
</comment>
<evidence type="ECO:0000256" key="4">
    <source>
        <dbReference type="ARBA" id="ARBA00022756"/>
    </source>
</evidence>
<keyword evidence="2 5" id="KW-0808">Transferase</keyword>
<evidence type="ECO:0000256" key="2">
    <source>
        <dbReference type="ARBA" id="ARBA00022679"/>
    </source>
</evidence>
<keyword evidence="1 5" id="KW-0489">Methyltransferase</keyword>
<dbReference type="PANTHER" id="PTHR43591">
    <property type="entry name" value="METHYLTRANSFERASE"/>
    <property type="match status" value="1"/>
</dbReference>
<dbReference type="CDD" id="cd02440">
    <property type="entry name" value="AdoMet_MTases"/>
    <property type="match status" value="1"/>
</dbReference>
<dbReference type="HAMAP" id="MF_00835">
    <property type="entry name" value="BioC"/>
    <property type="match status" value="1"/>
</dbReference>
<proteinExistence type="inferred from homology"/>
<comment type="caution">
    <text evidence="7">The sequence shown here is derived from an EMBL/GenBank/DDBJ whole genome shotgun (WGS) entry which is preliminary data.</text>
</comment>
<comment type="pathway">
    <text evidence="5">Cofactor biosynthesis; biotin biosynthesis.</text>
</comment>
<reference evidence="7 8" key="1">
    <citation type="submission" date="2019-09" db="EMBL/GenBank/DDBJ databases">
        <title>The Halomonas whole genome shotgun (WGS).</title>
        <authorList>
            <person name="Xie Z."/>
        </authorList>
    </citation>
    <scope>NUCLEOTIDE SEQUENCE [LARGE SCALE GENOMIC DNA]</scope>
    <source>
        <strain evidence="7 8">NBT06E8</strain>
    </source>
</reference>
<comment type="catalytic activity">
    <reaction evidence="5">
        <text>malonyl-[ACP] + S-adenosyl-L-methionine = malonyl-[ACP] methyl ester + S-adenosyl-L-homocysteine</text>
        <dbReference type="Rhea" id="RHEA:17105"/>
        <dbReference type="Rhea" id="RHEA-COMP:9623"/>
        <dbReference type="Rhea" id="RHEA-COMP:9954"/>
        <dbReference type="ChEBI" id="CHEBI:57856"/>
        <dbReference type="ChEBI" id="CHEBI:59789"/>
        <dbReference type="ChEBI" id="CHEBI:78449"/>
        <dbReference type="ChEBI" id="CHEBI:78845"/>
        <dbReference type="EC" id="2.1.1.197"/>
    </reaction>
</comment>
<evidence type="ECO:0000256" key="3">
    <source>
        <dbReference type="ARBA" id="ARBA00022691"/>
    </source>
</evidence>
<dbReference type="Gene3D" id="3.40.50.150">
    <property type="entry name" value="Vaccinia Virus protein VP39"/>
    <property type="match status" value="1"/>
</dbReference>
<name>A0ABQ6X7Y4_9GAMM</name>
<accession>A0ABQ6X7Y4</accession>
<feature type="domain" description="Methyltransferase" evidence="6">
    <location>
        <begin position="53"/>
        <end position="144"/>
    </location>
</feature>
<dbReference type="Proteomes" id="UP000466130">
    <property type="component" value="Unassembled WGS sequence"/>
</dbReference>
<protein>
    <recommendedName>
        <fullName evidence="5">Malonyl-[acyl-carrier protein] O-methyltransferase</fullName>
        <shortName evidence="5">Malonyl-ACP O-methyltransferase</shortName>
        <ecNumber evidence="5">2.1.1.197</ecNumber>
    </recommendedName>
    <alternativeName>
        <fullName evidence="5">Biotin synthesis protein BioC</fullName>
    </alternativeName>
</protein>
<keyword evidence="4 5" id="KW-0093">Biotin biosynthesis</keyword>
<dbReference type="Pfam" id="PF13649">
    <property type="entry name" value="Methyltransf_25"/>
    <property type="match status" value="1"/>
</dbReference>
<dbReference type="InterPro" id="IPR029063">
    <property type="entry name" value="SAM-dependent_MTases_sf"/>
</dbReference>
<gene>
    <name evidence="5" type="primary">bioC</name>
    <name evidence="7" type="ORF">F1978_11835</name>
</gene>
<dbReference type="InterPro" id="IPR011814">
    <property type="entry name" value="BioC"/>
</dbReference>
<dbReference type="SUPFAM" id="SSF53335">
    <property type="entry name" value="S-adenosyl-L-methionine-dependent methyltransferases"/>
    <property type="match status" value="1"/>
</dbReference>
<dbReference type="EC" id="2.1.1.197" evidence="5"/>
<dbReference type="GO" id="GO:0032259">
    <property type="term" value="P:methylation"/>
    <property type="evidence" value="ECO:0007669"/>
    <property type="project" value="UniProtKB-KW"/>
</dbReference>
<organism evidence="7 8">
    <name type="scientific">Vreelandella piezotolerans</name>
    <dbReference type="NCBI Taxonomy" id="2609667"/>
    <lineage>
        <taxon>Bacteria</taxon>
        <taxon>Pseudomonadati</taxon>
        <taxon>Pseudomonadota</taxon>
        <taxon>Gammaproteobacteria</taxon>
        <taxon>Oceanospirillales</taxon>
        <taxon>Halomonadaceae</taxon>
        <taxon>Vreelandella</taxon>
    </lineage>
</organism>